<keyword evidence="2" id="KW-1185">Reference proteome</keyword>
<dbReference type="Proteomes" id="UP000887565">
    <property type="component" value="Unplaced"/>
</dbReference>
<evidence type="ECO:0000313" key="3">
    <source>
        <dbReference type="WBParaSite" id="nRc.2.0.1.t31740-RA"/>
    </source>
</evidence>
<keyword evidence="1" id="KW-0812">Transmembrane</keyword>
<evidence type="ECO:0000256" key="1">
    <source>
        <dbReference type="SAM" id="Phobius"/>
    </source>
</evidence>
<accession>A0A915K0K8</accession>
<dbReference type="AlphaFoldDB" id="A0A915K0K8"/>
<dbReference type="WBParaSite" id="nRc.2.0.1.t31740-RA">
    <property type="protein sequence ID" value="nRc.2.0.1.t31740-RA"/>
    <property type="gene ID" value="nRc.2.0.1.g31740"/>
</dbReference>
<organism evidence="2 3">
    <name type="scientific">Romanomermis culicivorax</name>
    <name type="common">Nematode worm</name>
    <dbReference type="NCBI Taxonomy" id="13658"/>
    <lineage>
        <taxon>Eukaryota</taxon>
        <taxon>Metazoa</taxon>
        <taxon>Ecdysozoa</taxon>
        <taxon>Nematoda</taxon>
        <taxon>Enoplea</taxon>
        <taxon>Dorylaimia</taxon>
        <taxon>Mermithida</taxon>
        <taxon>Mermithoidea</taxon>
        <taxon>Mermithidae</taxon>
        <taxon>Romanomermis</taxon>
    </lineage>
</organism>
<sequence length="64" mass="7528">MRKNCSREFMGYVRLELAPYPRQVNDTCVRVTVNFAATICIIFLIFSIFNIFNIFSIFNPFLVL</sequence>
<proteinExistence type="predicted"/>
<keyword evidence="1" id="KW-0472">Membrane</keyword>
<feature type="transmembrane region" description="Helical" evidence="1">
    <location>
        <begin position="31"/>
        <end position="58"/>
    </location>
</feature>
<keyword evidence="1" id="KW-1133">Transmembrane helix</keyword>
<evidence type="ECO:0000313" key="2">
    <source>
        <dbReference type="Proteomes" id="UP000887565"/>
    </source>
</evidence>
<protein>
    <submittedName>
        <fullName evidence="3">Uncharacterized protein</fullName>
    </submittedName>
</protein>
<name>A0A915K0K8_ROMCU</name>
<reference evidence="3" key="1">
    <citation type="submission" date="2022-11" db="UniProtKB">
        <authorList>
            <consortium name="WormBaseParasite"/>
        </authorList>
    </citation>
    <scope>IDENTIFICATION</scope>
</reference>